<evidence type="ECO:0000256" key="11">
    <source>
        <dbReference type="ARBA" id="ARBA00022792"/>
    </source>
</evidence>
<sequence>MLDFIFAVDSPIDWHHENIQMNRAHYSSLAYLGASAVVTNAECIGAGVHFNTSVPWQDQTIKYGVVGADVLLRDLRTWDTLYIAGRLHKPVLHLRRDAELSAAAEANLAAALAAGLLLLPSRFSTEELFCAVCGLSYLGDVRMGLAEDKNKVQRIVAGSAPGLHALYRAHLEQGQEAAAARLQRAPGGTWVQDTTVESRQRLVASLPPGVLERLAAALELPLGGGGGGSCSGNRAVAEAVVLSGQHKQLLQAAIGGIVRGSSRRQAVAGFLMAGGARSAAYVWKKVVKAWQS</sequence>
<evidence type="ECO:0000256" key="12">
    <source>
        <dbReference type="ARBA" id="ARBA00022842"/>
    </source>
</evidence>
<dbReference type="GO" id="GO:0032049">
    <property type="term" value="P:cardiolipin biosynthetic process"/>
    <property type="evidence" value="ECO:0007669"/>
    <property type="project" value="InterPro"/>
</dbReference>
<dbReference type="Proteomes" id="UP001445335">
    <property type="component" value="Unassembled WGS sequence"/>
</dbReference>
<evidence type="ECO:0000256" key="13">
    <source>
        <dbReference type="ARBA" id="ARBA00023098"/>
    </source>
</evidence>
<evidence type="ECO:0000256" key="7">
    <source>
        <dbReference type="ARBA" id="ARBA00018337"/>
    </source>
</evidence>
<protein>
    <recommendedName>
        <fullName evidence="7">Phosphatidate cytidylyltransferase, mitochondrial</fullName>
        <ecNumber evidence="6">2.7.7.41</ecNumber>
    </recommendedName>
    <alternativeName>
        <fullName evidence="18">CDP-diacylglycerol synthase</fullName>
    </alternativeName>
</protein>
<dbReference type="EC" id="2.7.7.41" evidence="6"/>
<proteinExistence type="inferred from homology"/>
<keyword evidence="9" id="KW-0808">Transferase</keyword>
<dbReference type="GO" id="GO:0005743">
    <property type="term" value="C:mitochondrial inner membrane"/>
    <property type="evidence" value="ECO:0007669"/>
    <property type="project" value="UniProtKB-SubCell"/>
</dbReference>
<evidence type="ECO:0000256" key="1">
    <source>
        <dbReference type="ARBA" id="ARBA00001946"/>
    </source>
</evidence>
<keyword evidence="16" id="KW-0594">Phospholipid biosynthesis</keyword>
<evidence type="ECO:0000256" key="15">
    <source>
        <dbReference type="ARBA" id="ARBA00023136"/>
    </source>
</evidence>
<comment type="pathway">
    <text evidence="3">Phospholipid metabolism; CDP-diacylglycerol biosynthesis; CDP-diacylglycerol from sn-glycerol 3-phosphate: step 3/3.</text>
</comment>
<evidence type="ECO:0000256" key="8">
    <source>
        <dbReference type="ARBA" id="ARBA00022516"/>
    </source>
</evidence>
<keyword evidence="14" id="KW-0496">Mitochondrion</keyword>
<organism evidence="19 20">
    <name type="scientific">Elliptochloris bilobata</name>
    <dbReference type="NCBI Taxonomy" id="381761"/>
    <lineage>
        <taxon>Eukaryota</taxon>
        <taxon>Viridiplantae</taxon>
        <taxon>Chlorophyta</taxon>
        <taxon>core chlorophytes</taxon>
        <taxon>Trebouxiophyceae</taxon>
        <taxon>Trebouxiophyceae incertae sedis</taxon>
        <taxon>Elliptochloris clade</taxon>
        <taxon>Elliptochloris</taxon>
    </lineage>
</organism>
<keyword evidence="10" id="KW-0548">Nucleotidyltransferase</keyword>
<reference evidence="19 20" key="1">
    <citation type="journal article" date="2024" name="Nat. Commun.">
        <title>Phylogenomics reveals the evolutionary origins of lichenization in chlorophyte algae.</title>
        <authorList>
            <person name="Puginier C."/>
            <person name="Libourel C."/>
            <person name="Otte J."/>
            <person name="Skaloud P."/>
            <person name="Haon M."/>
            <person name="Grisel S."/>
            <person name="Petersen M."/>
            <person name="Berrin J.G."/>
            <person name="Delaux P.M."/>
            <person name="Dal Grande F."/>
            <person name="Keller J."/>
        </authorList>
    </citation>
    <scope>NUCLEOTIDE SEQUENCE [LARGE SCALE GENOMIC DNA]</scope>
    <source>
        <strain evidence="19 20">SAG 245.80</strain>
    </source>
</reference>
<dbReference type="PANTHER" id="PTHR13619">
    <property type="entry name" value="PHOSPHATIDATE CYTIDYLYLTRANSFERASE, MITOCHONDRIAL"/>
    <property type="match status" value="1"/>
</dbReference>
<keyword evidence="15" id="KW-0472">Membrane</keyword>
<keyword evidence="12" id="KW-0460">Magnesium</keyword>
<evidence type="ECO:0000256" key="14">
    <source>
        <dbReference type="ARBA" id="ARBA00023128"/>
    </source>
</evidence>
<dbReference type="GO" id="GO:0004605">
    <property type="term" value="F:phosphatidate cytidylyltransferase activity"/>
    <property type="evidence" value="ECO:0007669"/>
    <property type="project" value="UniProtKB-EC"/>
</dbReference>
<evidence type="ECO:0000256" key="10">
    <source>
        <dbReference type="ARBA" id="ARBA00022695"/>
    </source>
</evidence>
<evidence type="ECO:0000256" key="4">
    <source>
        <dbReference type="ARBA" id="ARBA00005189"/>
    </source>
</evidence>
<dbReference type="Pfam" id="PF09139">
    <property type="entry name" value="Tam41_Mmp37"/>
    <property type="match status" value="1"/>
</dbReference>
<dbReference type="PANTHER" id="PTHR13619:SF0">
    <property type="entry name" value="PHOSPHATIDATE CYTIDYLYLTRANSFERASE, MITOCHONDRIAL"/>
    <property type="match status" value="1"/>
</dbReference>
<comment type="caution">
    <text evidence="19">The sequence shown here is derived from an EMBL/GenBank/DDBJ whole genome shotgun (WGS) entry which is preliminary data.</text>
</comment>
<comment type="subcellular location">
    <subcellularLocation>
        <location evidence="2">Mitochondrion inner membrane</location>
        <topology evidence="2">Peripheral membrane protein</topology>
        <orientation evidence="2">Matrix side</orientation>
    </subcellularLocation>
</comment>
<keyword evidence="20" id="KW-1185">Reference proteome</keyword>
<name>A0AAW1S7W7_9CHLO</name>
<dbReference type="InterPro" id="IPR015222">
    <property type="entry name" value="Tam41"/>
</dbReference>
<evidence type="ECO:0000256" key="6">
    <source>
        <dbReference type="ARBA" id="ARBA00012487"/>
    </source>
</evidence>
<evidence type="ECO:0000256" key="9">
    <source>
        <dbReference type="ARBA" id="ARBA00022679"/>
    </source>
</evidence>
<keyword evidence="17" id="KW-1208">Phospholipid metabolism</keyword>
<evidence type="ECO:0000256" key="17">
    <source>
        <dbReference type="ARBA" id="ARBA00023264"/>
    </source>
</evidence>
<keyword evidence="11" id="KW-0999">Mitochondrion inner membrane</keyword>
<evidence type="ECO:0000313" key="19">
    <source>
        <dbReference type="EMBL" id="KAK9842097.1"/>
    </source>
</evidence>
<comment type="cofactor">
    <cofactor evidence="1">
        <name>Mg(2+)</name>
        <dbReference type="ChEBI" id="CHEBI:18420"/>
    </cofactor>
</comment>
<comment type="similarity">
    <text evidence="5">Belongs to the TAM41 family.</text>
</comment>
<comment type="pathway">
    <text evidence="4">Lipid metabolism.</text>
</comment>
<evidence type="ECO:0000256" key="3">
    <source>
        <dbReference type="ARBA" id="ARBA00005119"/>
    </source>
</evidence>
<keyword evidence="8" id="KW-0444">Lipid biosynthesis</keyword>
<evidence type="ECO:0000256" key="16">
    <source>
        <dbReference type="ARBA" id="ARBA00023209"/>
    </source>
</evidence>
<dbReference type="AlphaFoldDB" id="A0AAW1S7W7"/>
<evidence type="ECO:0000256" key="18">
    <source>
        <dbReference type="ARBA" id="ARBA00029893"/>
    </source>
</evidence>
<accession>A0AAW1S7W7</accession>
<gene>
    <name evidence="19" type="ORF">WJX81_008323</name>
</gene>
<evidence type="ECO:0000256" key="5">
    <source>
        <dbReference type="ARBA" id="ARBA00005458"/>
    </source>
</evidence>
<keyword evidence="13" id="KW-0443">Lipid metabolism</keyword>
<evidence type="ECO:0000256" key="2">
    <source>
        <dbReference type="ARBA" id="ARBA00004443"/>
    </source>
</evidence>
<dbReference type="GO" id="GO:0016024">
    <property type="term" value="P:CDP-diacylglycerol biosynthetic process"/>
    <property type="evidence" value="ECO:0007669"/>
    <property type="project" value="TreeGrafter"/>
</dbReference>
<dbReference type="EMBL" id="JALJOU010000009">
    <property type="protein sequence ID" value="KAK9842097.1"/>
    <property type="molecule type" value="Genomic_DNA"/>
</dbReference>
<evidence type="ECO:0000313" key="20">
    <source>
        <dbReference type="Proteomes" id="UP001445335"/>
    </source>
</evidence>